<sequence length="217" mass="25099">MKELWSLWDQYFPRRPSHHNRSYVEGRVAYKIQEEAFGGIKPEVRQQLLRIGESQSRMKVRKTSDIRIVPGTVFMREFDNREHRITTFVPLHFKKRGIKKVIVGPEGVDELVAINPSVFAISPIQDPTLLKALALAHYWGKQIDDGVVTDAGEIARREQMDVTRVREILRFVIIDPQTASAIFEGRQPRTLSLEFLVRKSLPLDWELQRQRVAENGG</sequence>
<dbReference type="Pfam" id="PF11149">
    <property type="entry name" value="DUF2924"/>
    <property type="match status" value="1"/>
</dbReference>
<organism evidence="1">
    <name type="scientific">mine drainage metagenome</name>
    <dbReference type="NCBI Taxonomy" id="410659"/>
    <lineage>
        <taxon>unclassified sequences</taxon>
        <taxon>metagenomes</taxon>
        <taxon>ecological metagenomes</taxon>
    </lineage>
</organism>
<evidence type="ECO:0000313" key="1">
    <source>
        <dbReference type="EMBL" id="VAY87252.1"/>
    </source>
</evidence>
<accession>A0A3P3ZMK3</accession>
<dbReference type="AlphaFoldDB" id="A0A3P3ZMK3"/>
<proteinExistence type="predicted"/>
<dbReference type="EMBL" id="UOYP01000098">
    <property type="protein sequence ID" value="VAY87252.1"/>
    <property type="molecule type" value="Genomic_DNA"/>
</dbReference>
<reference evidence="1" key="1">
    <citation type="submission" date="2018-10" db="EMBL/GenBank/DDBJ databases">
        <authorList>
            <person name="Plewniak F."/>
        </authorList>
    </citation>
    <scope>NUCLEOTIDE SEQUENCE</scope>
</reference>
<protein>
    <submittedName>
        <fullName evidence="1">Uncharacterized protein</fullName>
    </submittedName>
</protein>
<name>A0A3P3ZMK3_9ZZZZ</name>
<gene>
    <name evidence="1" type="ORF">CARN8_1870005</name>
</gene>
<dbReference type="InterPro" id="IPR021322">
    <property type="entry name" value="DUF2924"/>
</dbReference>